<dbReference type="SMART" id="SM00388">
    <property type="entry name" value="HisKA"/>
    <property type="match status" value="1"/>
</dbReference>
<dbReference type="PANTHER" id="PTHR43065">
    <property type="entry name" value="SENSOR HISTIDINE KINASE"/>
    <property type="match status" value="1"/>
</dbReference>
<dbReference type="EC" id="2.7.13.3" evidence="2"/>
<organism evidence="14 15">
    <name type="scientific">Ideonella azotifigens</name>
    <dbReference type="NCBI Taxonomy" id="513160"/>
    <lineage>
        <taxon>Bacteria</taxon>
        <taxon>Pseudomonadati</taxon>
        <taxon>Pseudomonadota</taxon>
        <taxon>Betaproteobacteria</taxon>
        <taxon>Burkholderiales</taxon>
        <taxon>Sphaerotilaceae</taxon>
        <taxon>Ideonella</taxon>
    </lineage>
</organism>
<keyword evidence="6" id="KW-0418">Kinase</keyword>
<feature type="transmembrane region" description="Helical" evidence="10">
    <location>
        <begin position="16"/>
        <end position="38"/>
    </location>
</feature>
<sequence>MDTPADAPRLRRGMRWLLWGALVVLLLVAQSLLVMLTLRYEEARTQDETDAVATSAAIEMRRVLLRSQQSVQSLLWNEPDERQWRLDATEMLRQRREVLRLERRDLELRVQLALDGRPELSLFTVIGRSELEVELQAACATARRSSAPAYSRSYFVPQPSGLGLEVLDLCMPITQSGHLVGFMVATLGLAAMLDDTVRQAEVGRHELSLVEADGTRLVRAGPMRGAGIYHASRLVDLPGSSLQLRADAVAGRPGLIPNLAIALVLGLSLVLLGLVVLLVRDVRRRGQVETALAESLAFRRAMEDSLVTGLRARDVQGRVSYVNPAFSEMVGYAPEELIGRFPPPYWPPEQVEEYLRRQDTRLQLGVDGGGVHREGYETVFMRRGGERFPVMIYEAPLHDRVGHHVGWMGAILDVSGERRMEELSRQQQDRLQAAARLATVGEMASLLSHELNQPLAAIASYATGSLNLMAEPEPDTLELVRQAIERIAEQAERAGRVIKSVHGFVRRREQSREVVAADQLIEAVLPLVRLQARKSGTRIELDLPKPVPSVQADRTMVEQVLLNLTRNAIQAMETDQTPLAQRVLTLKVRQHEPRWVQFSVADAGPGIAPEVAARLFTPFFTTRQEGMGLGLSLCRTVIEQHGGTLDHGPANSEASPAGTEFRFTLPAPDSPRRNAPSSAMTP</sequence>
<dbReference type="InterPro" id="IPR013767">
    <property type="entry name" value="PAS_fold"/>
</dbReference>
<dbReference type="Pfam" id="PF00989">
    <property type="entry name" value="PAS"/>
    <property type="match status" value="1"/>
</dbReference>
<protein>
    <recommendedName>
        <fullName evidence="2">histidine kinase</fullName>
        <ecNumber evidence="2">2.7.13.3</ecNumber>
    </recommendedName>
</protein>
<dbReference type="NCBIfam" id="TIGR00229">
    <property type="entry name" value="sensory_box"/>
    <property type="match status" value="1"/>
</dbReference>
<dbReference type="CDD" id="cd00130">
    <property type="entry name" value="PAS"/>
    <property type="match status" value="1"/>
</dbReference>
<evidence type="ECO:0000256" key="10">
    <source>
        <dbReference type="SAM" id="Phobius"/>
    </source>
</evidence>
<evidence type="ECO:0000256" key="5">
    <source>
        <dbReference type="ARBA" id="ARBA00022741"/>
    </source>
</evidence>
<dbReference type="InterPro" id="IPR005467">
    <property type="entry name" value="His_kinase_dom"/>
</dbReference>
<dbReference type="EMBL" id="BAAAEW010000004">
    <property type="protein sequence ID" value="GAA0742447.1"/>
    <property type="molecule type" value="Genomic_DNA"/>
</dbReference>
<evidence type="ECO:0000313" key="15">
    <source>
        <dbReference type="Proteomes" id="UP001500279"/>
    </source>
</evidence>
<dbReference type="InterPro" id="IPR004358">
    <property type="entry name" value="Sig_transdc_His_kin-like_C"/>
</dbReference>
<feature type="domain" description="PAC" evidence="13">
    <location>
        <begin position="374"/>
        <end position="426"/>
    </location>
</feature>
<dbReference type="SUPFAM" id="SSF47384">
    <property type="entry name" value="Homodimeric domain of signal transducing histidine kinase"/>
    <property type="match status" value="1"/>
</dbReference>
<dbReference type="InterPro" id="IPR003661">
    <property type="entry name" value="HisK_dim/P_dom"/>
</dbReference>
<dbReference type="InterPro" id="IPR000700">
    <property type="entry name" value="PAS-assoc_C"/>
</dbReference>
<dbReference type="PROSITE" id="PS50112">
    <property type="entry name" value="PAS"/>
    <property type="match status" value="1"/>
</dbReference>
<keyword evidence="3" id="KW-0597">Phosphoprotein</keyword>
<comment type="caution">
    <text evidence="14">The sequence shown here is derived from an EMBL/GenBank/DDBJ whole genome shotgun (WGS) entry which is preliminary data.</text>
</comment>
<dbReference type="Gene3D" id="1.10.287.130">
    <property type="match status" value="1"/>
</dbReference>
<keyword evidence="7" id="KW-0067">ATP-binding</keyword>
<dbReference type="Gene3D" id="3.30.565.10">
    <property type="entry name" value="Histidine kinase-like ATPase, C-terminal domain"/>
    <property type="match status" value="1"/>
</dbReference>
<dbReference type="SUPFAM" id="SSF55785">
    <property type="entry name" value="PYP-like sensor domain (PAS domain)"/>
    <property type="match status" value="1"/>
</dbReference>
<dbReference type="InterPro" id="IPR036890">
    <property type="entry name" value="HATPase_C_sf"/>
</dbReference>
<reference evidence="15" key="1">
    <citation type="journal article" date="2019" name="Int. J. Syst. Evol. Microbiol.">
        <title>The Global Catalogue of Microorganisms (GCM) 10K type strain sequencing project: providing services to taxonomists for standard genome sequencing and annotation.</title>
        <authorList>
            <consortium name="The Broad Institute Genomics Platform"/>
            <consortium name="The Broad Institute Genome Sequencing Center for Infectious Disease"/>
            <person name="Wu L."/>
            <person name="Ma J."/>
        </authorList>
    </citation>
    <scope>NUCLEOTIDE SEQUENCE [LARGE SCALE GENOMIC DNA]</scope>
    <source>
        <strain evidence="15">JCM 15503</strain>
    </source>
</reference>
<feature type="domain" description="Histidine kinase" evidence="11">
    <location>
        <begin position="446"/>
        <end position="669"/>
    </location>
</feature>
<accession>A0ABP3UVI0</accession>
<dbReference type="PROSITE" id="PS50109">
    <property type="entry name" value="HIS_KIN"/>
    <property type="match status" value="1"/>
</dbReference>
<evidence type="ECO:0000259" key="12">
    <source>
        <dbReference type="PROSITE" id="PS50112"/>
    </source>
</evidence>
<dbReference type="Gene3D" id="3.30.450.20">
    <property type="entry name" value="PAS domain"/>
    <property type="match status" value="1"/>
</dbReference>
<keyword evidence="15" id="KW-1185">Reference proteome</keyword>
<dbReference type="PANTHER" id="PTHR43065:SF10">
    <property type="entry name" value="PEROXIDE STRESS-ACTIVATED HISTIDINE KINASE MAK3"/>
    <property type="match status" value="1"/>
</dbReference>
<evidence type="ECO:0000256" key="7">
    <source>
        <dbReference type="ARBA" id="ARBA00022840"/>
    </source>
</evidence>
<dbReference type="RefSeq" id="WP_231010312.1">
    <property type="nucleotide sequence ID" value="NZ_BAAAEW010000004.1"/>
</dbReference>
<dbReference type="PRINTS" id="PR00344">
    <property type="entry name" value="BCTRLSENSOR"/>
</dbReference>
<evidence type="ECO:0000256" key="2">
    <source>
        <dbReference type="ARBA" id="ARBA00012438"/>
    </source>
</evidence>
<gene>
    <name evidence="14" type="ORF">GCM10009107_05990</name>
</gene>
<proteinExistence type="predicted"/>
<dbReference type="SUPFAM" id="SSF55874">
    <property type="entry name" value="ATPase domain of HSP90 chaperone/DNA topoisomerase II/histidine kinase"/>
    <property type="match status" value="1"/>
</dbReference>
<evidence type="ECO:0000259" key="11">
    <source>
        <dbReference type="PROSITE" id="PS50109"/>
    </source>
</evidence>
<keyword evidence="10" id="KW-0472">Membrane</keyword>
<feature type="domain" description="PAS" evidence="12">
    <location>
        <begin position="294"/>
        <end position="340"/>
    </location>
</feature>
<keyword evidence="10" id="KW-1133">Transmembrane helix</keyword>
<dbReference type="InterPro" id="IPR003594">
    <property type="entry name" value="HATPase_dom"/>
</dbReference>
<keyword evidence="4" id="KW-0808">Transferase</keyword>
<evidence type="ECO:0000256" key="1">
    <source>
        <dbReference type="ARBA" id="ARBA00000085"/>
    </source>
</evidence>
<dbReference type="InterPro" id="IPR000014">
    <property type="entry name" value="PAS"/>
</dbReference>
<evidence type="ECO:0000256" key="4">
    <source>
        <dbReference type="ARBA" id="ARBA00022679"/>
    </source>
</evidence>
<evidence type="ECO:0000259" key="13">
    <source>
        <dbReference type="PROSITE" id="PS50113"/>
    </source>
</evidence>
<feature type="region of interest" description="Disordered" evidence="9">
    <location>
        <begin position="644"/>
        <end position="682"/>
    </location>
</feature>
<evidence type="ECO:0000256" key="6">
    <source>
        <dbReference type="ARBA" id="ARBA00022777"/>
    </source>
</evidence>
<evidence type="ECO:0000313" key="14">
    <source>
        <dbReference type="EMBL" id="GAA0742447.1"/>
    </source>
</evidence>
<dbReference type="SMART" id="SM00091">
    <property type="entry name" value="PAS"/>
    <property type="match status" value="1"/>
</dbReference>
<evidence type="ECO:0000256" key="8">
    <source>
        <dbReference type="ARBA" id="ARBA00023012"/>
    </source>
</evidence>
<feature type="transmembrane region" description="Helical" evidence="10">
    <location>
        <begin position="259"/>
        <end position="279"/>
    </location>
</feature>
<comment type="catalytic activity">
    <reaction evidence="1">
        <text>ATP + protein L-histidine = ADP + protein N-phospho-L-histidine.</text>
        <dbReference type="EC" id="2.7.13.3"/>
    </reaction>
</comment>
<evidence type="ECO:0000256" key="9">
    <source>
        <dbReference type="SAM" id="MobiDB-lite"/>
    </source>
</evidence>
<dbReference type="CDD" id="cd00082">
    <property type="entry name" value="HisKA"/>
    <property type="match status" value="1"/>
</dbReference>
<dbReference type="Pfam" id="PF00512">
    <property type="entry name" value="HisKA"/>
    <property type="match status" value="1"/>
</dbReference>
<dbReference type="InterPro" id="IPR036097">
    <property type="entry name" value="HisK_dim/P_sf"/>
</dbReference>
<evidence type="ECO:0000256" key="3">
    <source>
        <dbReference type="ARBA" id="ARBA00022553"/>
    </source>
</evidence>
<dbReference type="InterPro" id="IPR035965">
    <property type="entry name" value="PAS-like_dom_sf"/>
</dbReference>
<keyword evidence="8" id="KW-0902">Two-component regulatory system</keyword>
<dbReference type="Proteomes" id="UP001500279">
    <property type="component" value="Unassembled WGS sequence"/>
</dbReference>
<dbReference type="SMART" id="SM00387">
    <property type="entry name" value="HATPase_c"/>
    <property type="match status" value="1"/>
</dbReference>
<dbReference type="Pfam" id="PF02518">
    <property type="entry name" value="HATPase_c"/>
    <property type="match status" value="1"/>
</dbReference>
<name>A0ABP3UVI0_9BURK</name>
<dbReference type="PROSITE" id="PS50113">
    <property type="entry name" value="PAC"/>
    <property type="match status" value="1"/>
</dbReference>
<keyword evidence="5" id="KW-0547">Nucleotide-binding</keyword>
<keyword evidence="10" id="KW-0812">Transmembrane</keyword>